<keyword evidence="3" id="KW-1185">Reference proteome</keyword>
<feature type="region of interest" description="Disordered" evidence="1">
    <location>
        <begin position="78"/>
        <end position="124"/>
    </location>
</feature>
<feature type="region of interest" description="Disordered" evidence="1">
    <location>
        <begin position="41"/>
        <end position="61"/>
    </location>
</feature>
<feature type="compositionally biased region" description="Polar residues" evidence="1">
    <location>
        <begin position="86"/>
        <end position="124"/>
    </location>
</feature>
<reference evidence="2 3" key="1">
    <citation type="submission" date="2024-05" db="EMBL/GenBank/DDBJ databases">
        <authorList>
            <person name="Wallberg A."/>
        </authorList>
    </citation>
    <scope>NUCLEOTIDE SEQUENCE [LARGE SCALE GENOMIC DNA]</scope>
</reference>
<dbReference type="Proteomes" id="UP001497623">
    <property type="component" value="Unassembled WGS sequence"/>
</dbReference>
<name>A0AAV2R0Y4_MEGNR</name>
<proteinExistence type="predicted"/>
<sequence>AHVIRWVLIMQFVSFKTSQPLPISISEPKILPESKLIPALSDHHSRRIQAPTESKPHYGPVPVPVLLTKAVSEQLYIPSPDDWNSKKTNPTAPSKPTSSRLNSESHWGSNMMSNSGARWGSNLKNNTGDNWGSYVKSNSGANWGSRRGAHWNPSSKLNNPDYPLRNGDFGQKVDIRTILYQSINNHNYVNGDTLDNF</sequence>
<feature type="non-terminal residue" evidence="2">
    <location>
        <position position="197"/>
    </location>
</feature>
<organism evidence="2 3">
    <name type="scientific">Meganyctiphanes norvegica</name>
    <name type="common">Northern krill</name>
    <name type="synonym">Thysanopoda norvegica</name>
    <dbReference type="NCBI Taxonomy" id="48144"/>
    <lineage>
        <taxon>Eukaryota</taxon>
        <taxon>Metazoa</taxon>
        <taxon>Ecdysozoa</taxon>
        <taxon>Arthropoda</taxon>
        <taxon>Crustacea</taxon>
        <taxon>Multicrustacea</taxon>
        <taxon>Malacostraca</taxon>
        <taxon>Eumalacostraca</taxon>
        <taxon>Eucarida</taxon>
        <taxon>Euphausiacea</taxon>
        <taxon>Euphausiidae</taxon>
        <taxon>Meganyctiphanes</taxon>
    </lineage>
</organism>
<dbReference type="AlphaFoldDB" id="A0AAV2R0Y4"/>
<feature type="non-terminal residue" evidence="2">
    <location>
        <position position="1"/>
    </location>
</feature>
<comment type="caution">
    <text evidence="2">The sequence shown here is derived from an EMBL/GenBank/DDBJ whole genome shotgun (WGS) entry which is preliminary data.</text>
</comment>
<dbReference type="EMBL" id="CAXKWB010014558">
    <property type="protein sequence ID" value="CAL4111029.1"/>
    <property type="molecule type" value="Genomic_DNA"/>
</dbReference>
<protein>
    <submittedName>
        <fullName evidence="2">Uncharacterized protein</fullName>
    </submittedName>
</protein>
<feature type="region of interest" description="Disordered" evidence="1">
    <location>
        <begin position="142"/>
        <end position="163"/>
    </location>
</feature>
<gene>
    <name evidence="2" type="ORF">MNOR_LOCUS19535</name>
</gene>
<accession>A0AAV2R0Y4</accession>
<evidence type="ECO:0000313" key="2">
    <source>
        <dbReference type="EMBL" id="CAL4111029.1"/>
    </source>
</evidence>
<evidence type="ECO:0000256" key="1">
    <source>
        <dbReference type="SAM" id="MobiDB-lite"/>
    </source>
</evidence>
<evidence type="ECO:0000313" key="3">
    <source>
        <dbReference type="Proteomes" id="UP001497623"/>
    </source>
</evidence>